<proteinExistence type="predicted"/>
<dbReference type="EMBL" id="JADYXP020000020">
    <property type="protein sequence ID" value="KAL0104609.1"/>
    <property type="molecule type" value="Genomic_DNA"/>
</dbReference>
<dbReference type="Proteomes" id="UP001430953">
    <property type="component" value="Unassembled WGS sequence"/>
</dbReference>
<keyword evidence="2" id="KW-1185">Reference proteome</keyword>
<name>A0AAW2EQI5_9HYME</name>
<organism evidence="1 2">
    <name type="scientific">Cardiocondyla obscurior</name>
    <dbReference type="NCBI Taxonomy" id="286306"/>
    <lineage>
        <taxon>Eukaryota</taxon>
        <taxon>Metazoa</taxon>
        <taxon>Ecdysozoa</taxon>
        <taxon>Arthropoda</taxon>
        <taxon>Hexapoda</taxon>
        <taxon>Insecta</taxon>
        <taxon>Pterygota</taxon>
        <taxon>Neoptera</taxon>
        <taxon>Endopterygota</taxon>
        <taxon>Hymenoptera</taxon>
        <taxon>Apocrita</taxon>
        <taxon>Aculeata</taxon>
        <taxon>Formicoidea</taxon>
        <taxon>Formicidae</taxon>
        <taxon>Myrmicinae</taxon>
        <taxon>Cardiocondyla</taxon>
    </lineage>
</organism>
<reference evidence="1 2" key="1">
    <citation type="submission" date="2023-03" db="EMBL/GenBank/DDBJ databases">
        <title>High recombination rates correlate with genetic variation in Cardiocondyla obscurior ants.</title>
        <authorList>
            <person name="Errbii M."/>
        </authorList>
    </citation>
    <scope>NUCLEOTIDE SEQUENCE [LARGE SCALE GENOMIC DNA]</scope>
    <source>
        <strain evidence="1">Alpha-2009</strain>
        <tissue evidence="1">Whole body</tissue>
    </source>
</reference>
<evidence type="ECO:0000313" key="1">
    <source>
        <dbReference type="EMBL" id="KAL0104609.1"/>
    </source>
</evidence>
<dbReference type="AlphaFoldDB" id="A0AAW2EQI5"/>
<accession>A0AAW2EQI5</accession>
<protein>
    <submittedName>
        <fullName evidence="1">Uncharacterized protein</fullName>
    </submittedName>
</protein>
<gene>
    <name evidence="1" type="ORF">PUN28_017390</name>
</gene>
<comment type="caution">
    <text evidence="1">The sequence shown here is derived from an EMBL/GenBank/DDBJ whole genome shotgun (WGS) entry which is preliminary data.</text>
</comment>
<sequence>MTAEVTIKRAVVLWTGLTRAATSLPSRCTPRVLSGRTMYFDRPPSGKGDNYYACGRKSCETDGFLSAATRSVSVHVDGSTGESYRVACLAIRPPCRPGYARIAAKNSPFLSAPTGPSPLLVTPPLP</sequence>
<evidence type="ECO:0000313" key="2">
    <source>
        <dbReference type="Proteomes" id="UP001430953"/>
    </source>
</evidence>